<keyword evidence="8" id="KW-1185">Reference proteome</keyword>
<dbReference type="FunFam" id="3.40.50.720:FF:000052">
    <property type="entry name" value="D-lactate dehydrogenase"/>
    <property type="match status" value="1"/>
</dbReference>
<dbReference type="PROSITE" id="PS00671">
    <property type="entry name" value="D_2_HYDROXYACID_DH_3"/>
    <property type="match status" value="1"/>
</dbReference>
<dbReference type="InterPro" id="IPR029753">
    <property type="entry name" value="D-isomer_DH_CS"/>
</dbReference>
<dbReference type="GO" id="GO:0008720">
    <property type="term" value="F:D-lactate dehydrogenase (NAD+) activity"/>
    <property type="evidence" value="ECO:0007669"/>
    <property type="project" value="UniProtKB-EC"/>
</dbReference>
<keyword evidence="2 4" id="KW-0560">Oxidoreductase</keyword>
<evidence type="ECO:0000256" key="3">
    <source>
        <dbReference type="ARBA" id="ARBA00023027"/>
    </source>
</evidence>
<evidence type="ECO:0000256" key="4">
    <source>
        <dbReference type="RuleBase" id="RU003719"/>
    </source>
</evidence>
<dbReference type="CDD" id="cd12183">
    <property type="entry name" value="LDH_like_2"/>
    <property type="match status" value="1"/>
</dbReference>
<evidence type="ECO:0000256" key="2">
    <source>
        <dbReference type="ARBA" id="ARBA00023002"/>
    </source>
</evidence>
<dbReference type="GO" id="GO:0051287">
    <property type="term" value="F:NAD binding"/>
    <property type="evidence" value="ECO:0007669"/>
    <property type="project" value="InterPro"/>
</dbReference>
<evidence type="ECO:0000313" key="8">
    <source>
        <dbReference type="Proteomes" id="UP000320176"/>
    </source>
</evidence>
<dbReference type="EMBL" id="SJPN01000004">
    <property type="protein sequence ID" value="TWU02137.1"/>
    <property type="molecule type" value="Genomic_DNA"/>
</dbReference>
<dbReference type="InterPro" id="IPR006139">
    <property type="entry name" value="D-isomer_2_OHA_DH_cat_dom"/>
</dbReference>
<comment type="similarity">
    <text evidence="1 4">Belongs to the D-isomer specific 2-hydroxyacid dehydrogenase family.</text>
</comment>
<dbReference type="PROSITE" id="PS00065">
    <property type="entry name" value="D_2_HYDROXYACID_DH_1"/>
    <property type="match status" value="1"/>
</dbReference>
<dbReference type="AlphaFoldDB" id="A0A5C6ARV4"/>
<dbReference type="PANTHER" id="PTHR43026">
    <property type="entry name" value="2-HYDROXYACID DEHYDROGENASE HOMOLOG 1-RELATED"/>
    <property type="match status" value="1"/>
</dbReference>
<evidence type="ECO:0000256" key="1">
    <source>
        <dbReference type="ARBA" id="ARBA00005854"/>
    </source>
</evidence>
<dbReference type="Gene3D" id="3.40.50.720">
    <property type="entry name" value="NAD(P)-binding Rossmann-like Domain"/>
    <property type="match status" value="2"/>
</dbReference>
<dbReference type="Pfam" id="PF02826">
    <property type="entry name" value="2-Hacid_dh_C"/>
    <property type="match status" value="1"/>
</dbReference>
<organism evidence="7 8">
    <name type="scientific">Stieleria varia</name>
    <dbReference type="NCBI Taxonomy" id="2528005"/>
    <lineage>
        <taxon>Bacteria</taxon>
        <taxon>Pseudomonadati</taxon>
        <taxon>Planctomycetota</taxon>
        <taxon>Planctomycetia</taxon>
        <taxon>Pirellulales</taxon>
        <taxon>Pirellulaceae</taxon>
        <taxon>Stieleria</taxon>
    </lineage>
</organism>
<gene>
    <name evidence="7" type="primary">ldhA</name>
    <name evidence="7" type="ORF">Pla52n_31860</name>
</gene>
<feature type="domain" description="D-isomer specific 2-hydroxyacid dehydrogenase catalytic" evidence="5">
    <location>
        <begin position="3"/>
        <end position="328"/>
    </location>
</feature>
<dbReference type="OrthoDB" id="277029at2"/>
<dbReference type="InterPro" id="IPR036291">
    <property type="entry name" value="NAD(P)-bd_dom_sf"/>
</dbReference>
<dbReference type="PROSITE" id="PS00670">
    <property type="entry name" value="D_2_HYDROXYACID_DH_2"/>
    <property type="match status" value="1"/>
</dbReference>
<sequence>MKIAVFSTKPYDESFLRAASENHSHTLTFLEPRLTAKTAALANGFDAVCAFVNDQLDSDVIHTLSDHGVRAIALRCAGFNNVDLAAASECGVTVVRVPAYSPHAVAEHTAALVLALNRKIHRAYTRVRDGNFALGGLLGFDLNGRRVGVVGTGKIGEIFAKIMSGFGCKLLGFDVQQNPECERLGMQYVSLDELFAESDVISLHCPLTPQTHHLIDAAAIQKMKPGVMIVNTSRGAVIDTGAVINGLKSGKIGHLGIDVYEEEADLFFEDLSSQVIPDDMLSRLLTFPNVIVTGHQGFFTEEALSCIAETTLQNLTDLESTGNCPNAVTTTG</sequence>
<dbReference type="InterPro" id="IPR006140">
    <property type="entry name" value="D-isomer_DH_NAD-bd"/>
</dbReference>
<protein>
    <submittedName>
        <fullName evidence="7">D-lactate dehydrogenase</fullName>
        <ecNumber evidence="7">1.1.1.28</ecNumber>
    </submittedName>
</protein>
<evidence type="ECO:0000259" key="6">
    <source>
        <dbReference type="Pfam" id="PF02826"/>
    </source>
</evidence>
<evidence type="ECO:0000259" key="5">
    <source>
        <dbReference type="Pfam" id="PF00389"/>
    </source>
</evidence>
<evidence type="ECO:0000313" key="7">
    <source>
        <dbReference type="EMBL" id="TWU02137.1"/>
    </source>
</evidence>
<comment type="caution">
    <text evidence="7">The sequence shown here is derived from an EMBL/GenBank/DDBJ whole genome shotgun (WGS) entry which is preliminary data.</text>
</comment>
<dbReference type="InterPro" id="IPR058205">
    <property type="entry name" value="D-LDH-like"/>
</dbReference>
<name>A0A5C6ARV4_9BACT</name>
<dbReference type="Pfam" id="PF00389">
    <property type="entry name" value="2-Hacid_dh"/>
    <property type="match status" value="1"/>
</dbReference>
<dbReference type="SUPFAM" id="SSF52283">
    <property type="entry name" value="Formate/glycerate dehydrogenase catalytic domain-like"/>
    <property type="match status" value="1"/>
</dbReference>
<dbReference type="InterPro" id="IPR029752">
    <property type="entry name" value="D-isomer_DH_CS1"/>
</dbReference>
<keyword evidence="3" id="KW-0520">NAD</keyword>
<reference evidence="7 8" key="1">
    <citation type="submission" date="2019-02" db="EMBL/GenBank/DDBJ databases">
        <title>Deep-cultivation of Planctomycetes and their phenomic and genomic characterization uncovers novel biology.</title>
        <authorList>
            <person name="Wiegand S."/>
            <person name="Jogler M."/>
            <person name="Boedeker C."/>
            <person name="Pinto D."/>
            <person name="Vollmers J."/>
            <person name="Rivas-Marin E."/>
            <person name="Kohn T."/>
            <person name="Peeters S.H."/>
            <person name="Heuer A."/>
            <person name="Rast P."/>
            <person name="Oberbeckmann S."/>
            <person name="Bunk B."/>
            <person name="Jeske O."/>
            <person name="Meyerdierks A."/>
            <person name="Storesund J.E."/>
            <person name="Kallscheuer N."/>
            <person name="Luecker S."/>
            <person name="Lage O.M."/>
            <person name="Pohl T."/>
            <person name="Merkel B.J."/>
            <person name="Hornburger P."/>
            <person name="Mueller R.-W."/>
            <person name="Bruemmer F."/>
            <person name="Labrenz M."/>
            <person name="Spormann A.M."/>
            <person name="Op Den Camp H."/>
            <person name="Overmann J."/>
            <person name="Amann R."/>
            <person name="Jetten M.S.M."/>
            <person name="Mascher T."/>
            <person name="Medema M.H."/>
            <person name="Devos D.P."/>
            <person name="Kaster A.-K."/>
            <person name="Ovreas L."/>
            <person name="Rohde M."/>
            <person name="Galperin M.Y."/>
            <person name="Jogler C."/>
        </authorList>
    </citation>
    <scope>NUCLEOTIDE SEQUENCE [LARGE SCALE GENOMIC DNA]</scope>
    <source>
        <strain evidence="7 8">Pla52n</strain>
    </source>
</reference>
<dbReference type="PANTHER" id="PTHR43026:SF1">
    <property type="entry name" value="2-HYDROXYACID DEHYDROGENASE HOMOLOG 1-RELATED"/>
    <property type="match status" value="1"/>
</dbReference>
<feature type="domain" description="D-isomer specific 2-hydroxyacid dehydrogenase NAD-binding" evidence="6">
    <location>
        <begin position="111"/>
        <end position="297"/>
    </location>
</feature>
<dbReference type="RefSeq" id="WP_146520517.1">
    <property type="nucleotide sequence ID" value="NZ_CP151726.1"/>
</dbReference>
<dbReference type="Proteomes" id="UP000320176">
    <property type="component" value="Unassembled WGS sequence"/>
</dbReference>
<proteinExistence type="inferred from homology"/>
<dbReference type="EC" id="1.1.1.28" evidence="7"/>
<accession>A0A5C6ARV4</accession>
<dbReference type="SUPFAM" id="SSF51735">
    <property type="entry name" value="NAD(P)-binding Rossmann-fold domains"/>
    <property type="match status" value="1"/>
</dbReference>